<proteinExistence type="predicted"/>
<protein>
    <recommendedName>
        <fullName evidence="3">Aminoglycoside phosphotransferase domain-containing protein</fullName>
    </recommendedName>
</protein>
<dbReference type="Proteomes" id="UP000257039">
    <property type="component" value="Unassembled WGS sequence"/>
</dbReference>
<evidence type="ECO:0008006" key="3">
    <source>
        <dbReference type="Google" id="ProtNLM"/>
    </source>
</evidence>
<sequence>MDNLFTQLTEEIGPIDNYQSLSHKVSLIRAGNQQFIVKKTSQVELYCYISLPNQIQSFQINFPRLVHSLKLNANTIIVLEFIKPSNQNINHNELIQRLSEFHQTTLSNLNINSLATHYWQPEDNYLLLQLAPLSEQRCLRNVLDNFYYEFQHLFAPGWLITGDNCLDNWCCSTSGDVYRMDLEHVSLGSPAIDLACLQPNWPSFSECLKTADNYLKHNKQFKRNRFQLAADIVAATLWLFAKRCNTLLNPTDDQPIHPIISEARERLTTWLRGIFQQVYQHPDFCQYSL</sequence>
<dbReference type="RefSeq" id="WP_094786211.1">
    <property type="nucleotide sequence ID" value="NZ_NDXW01000001.1"/>
</dbReference>
<keyword evidence="2" id="KW-1185">Reference proteome</keyword>
<dbReference type="SUPFAM" id="SSF56112">
    <property type="entry name" value="Protein kinase-like (PK-like)"/>
    <property type="match status" value="1"/>
</dbReference>
<dbReference type="EMBL" id="NDXW01000001">
    <property type="protein sequence ID" value="RDH42755.1"/>
    <property type="molecule type" value="Genomic_DNA"/>
</dbReference>
<dbReference type="InterPro" id="IPR011009">
    <property type="entry name" value="Kinase-like_dom_sf"/>
</dbReference>
<accession>A0A4P9VHU2</accession>
<name>A0A4P9VHU2_9GAMM</name>
<comment type="caution">
    <text evidence="1">The sequence shown here is derived from an EMBL/GenBank/DDBJ whole genome shotgun (WGS) entry which is preliminary data.</text>
</comment>
<reference evidence="1 2" key="1">
    <citation type="submission" date="2017-04" db="EMBL/GenBank/DDBJ databases">
        <title>Draft genome sequence of Zooshikella ganghwensis VG4 isolated from Red Sea sediments.</title>
        <authorList>
            <person name="Rehman Z."/>
            <person name="Alam I."/>
            <person name="Kamau A."/>
            <person name="Bajic V."/>
            <person name="Leiknes T."/>
        </authorList>
    </citation>
    <scope>NUCLEOTIDE SEQUENCE [LARGE SCALE GENOMIC DNA]</scope>
    <source>
        <strain evidence="1 2">VG4</strain>
    </source>
</reference>
<organism evidence="1 2">
    <name type="scientific">Zooshikella ganghwensis</name>
    <dbReference type="NCBI Taxonomy" id="202772"/>
    <lineage>
        <taxon>Bacteria</taxon>
        <taxon>Pseudomonadati</taxon>
        <taxon>Pseudomonadota</taxon>
        <taxon>Gammaproteobacteria</taxon>
        <taxon>Oceanospirillales</taxon>
        <taxon>Zooshikellaceae</taxon>
        <taxon>Zooshikella</taxon>
    </lineage>
</organism>
<dbReference type="AlphaFoldDB" id="A0A4P9VHU2"/>
<evidence type="ECO:0000313" key="2">
    <source>
        <dbReference type="Proteomes" id="UP000257039"/>
    </source>
</evidence>
<evidence type="ECO:0000313" key="1">
    <source>
        <dbReference type="EMBL" id="RDH42755.1"/>
    </source>
</evidence>
<gene>
    <name evidence="1" type="ORF">B9G39_04420</name>
</gene>